<keyword evidence="5" id="KW-1003">Cell membrane</keyword>
<dbReference type="CDD" id="cd13143">
    <property type="entry name" value="MATE_MepA_like"/>
    <property type="match status" value="1"/>
</dbReference>
<evidence type="ECO:0000313" key="11">
    <source>
        <dbReference type="EMBL" id="MBE6833958.1"/>
    </source>
</evidence>
<evidence type="ECO:0000256" key="3">
    <source>
        <dbReference type="ARBA" id="ARBA00022106"/>
    </source>
</evidence>
<dbReference type="NCBIfam" id="TIGR00797">
    <property type="entry name" value="matE"/>
    <property type="match status" value="1"/>
</dbReference>
<feature type="transmembrane region" description="Helical" evidence="10">
    <location>
        <begin position="318"/>
        <end position="345"/>
    </location>
</feature>
<dbReference type="Proteomes" id="UP000754750">
    <property type="component" value="Unassembled WGS sequence"/>
</dbReference>
<protein>
    <recommendedName>
        <fullName evidence="3">Multidrug export protein MepA</fullName>
    </recommendedName>
</protein>
<evidence type="ECO:0000256" key="2">
    <source>
        <dbReference type="ARBA" id="ARBA00008417"/>
    </source>
</evidence>
<comment type="caution">
    <text evidence="11">The sequence shown here is derived from an EMBL/GenBank/DDBJ whole genome shotgun (WGS) entry which is preliminary data.</text>
</comment>
<comment type="similarity">
    <text evidence="2">Belongs to the multi antimicrobial extrusion (MATE) (TC 2.A.66.1) family. MepA subfamily.</text>
</comment>
<feature type="transmembrane region" description="Helical" evidence="10">
    <location>
        <begin position="97"/>
        <end position="120"/>
    </location>
</feature>
<feature type="transmembrane region" description="Helical" evidence="10">
    <location>
        <begin position="140"/>
        <end position="160"/>
    </location>
</feature>
<reference evidence="11" key="1">
    <citation type="submission" date="2019-04" db="EMBL/GenBank/DDBJ databases">
        <title>Evolution of Biomass-Degrading Anaerobic Consortia Revealed by Metagenomics.</title>
        <authorList>
            <person name="Peng X."/>
        </authorList>
    </citation>
    <scope>NUCLEOTIDE SEQUENCE</scope>
    <source>
        <strain evidence="11">SIG551</strain>
    </source>
</reference>
<sequence>MQQDKNTQLATQSIGKLLFKLSIPAVTAQLINMLYNMVDRMYIGRIPDVGALALTGMGVCMPVILLISAFAALVSMGGAPRASIKMGEENHEEAERILGNCTSTLLAISFVLTVVFLTFAEPLLLLFGASADTIGFALDYMRIYVMGTVFVQLALGLNAFITAQGFAVTSMLTVLIGAVLNIVLDPIFIFAFDMGVKGAALATVISQAVSAVWVVRFLRGKKSTLRLHLKNMKPDLPVILPCLALGSAPFIMQATESILMITFNTSLQKYGGDMAVGAMTILSTVMQFALLPLMGLSQGAQPIISYNYGAKNAERVKAAFIALLKVSILFSVCLWLAVQLFPQIFANIFTSDTVLVAYTAQYLRIYMATSVVMGVQLACQQTFIAIGNAKTSLFLALLRKVFLLIPLIYMIPVWMADKVTAVFLAEPVADFIAVTVTVILFALQFRKALRGMRASA</sequence>
<accession>A0A928KTZ3</accession>
<gene>
    <name evidence="11" type="ORF">E7512_10370</name>
</gene>
<organism evidence="11 12">
    <name type="scientific">Faecalispora sporosphaeroides</name>
    <dbReference type="NCBI Taxonomy" id="1549"/>
    <lineage>
        <taxon>Bacteria</taxon>
        <taxon>Bacillati</taxon>
        <taxon>Bacillota</taxon>
        <taxon>Clostridia</taxon>
        <taxon>Eubacteriales</taxon>
        <taxon>Oscillospiraceae</taxon>
        <taxon>Faecalispora</taxon>
    </lineage>
</organism>
<keyword evidence="4" id="KW-0813">Transport</keyword>
<evidence type="ECO:0000256" key="10">
    <source>
        <dbReference type="SAM" id="Phobius"/>
    </source>
</evidence>
<feature type="transmembrane region" description="Helical" evidence="10">
    <location>
        <begin position="21"/>
        <end position="38"/>
    </location>
</feature>
<evidence type="ECO:0000256" key="7">
    <source>
        <dbReference type="ARBA" id="ARBA00022989"/>
    </source>
</evidence>
<dbReference type="AlphaFoldDB" id="A0A928KTZ3"/>
<dbReference type="EMBL" id="SVNY01000005">
    <property type="protein sequence ID" value="MBE6833958.1"/>
    <property type="molecule type" value="Genomic_DNA"/>
</dbReference>
<dbReference type="GO" id="GO:0005886">
    <property type="term" value="C:plasma membrane"/>
    <property type="evidence" value="ECO:0007669"/>
    <property type="project" value="UniProtKB-SubCell"/>
</dbReference>
<feature type="transmembrane region" description="Helical" evidence="10">
    <location>
        <begin position="365"/>
        <end position="386"/>
    </location>
</feature>
<dbReference type="InterPro" id="IPR051327">
    <property type="entry name" value="MATE_MepA_subfamily"/>
</dbReference>
<keyword evidence="8 10" id="KW-0472">Membrane</keyword>
<dbReference type="InterPro" id="IPR002528">
    <property type="entry name" value="MATE_fam"/>
</dbReference>
<dbReference type="InterPro" id="IPR045070">
    <property type="entry name" value="MATE_MepA-like"/>
</dbReference>
<comment type="subcellular location">
    <subcellularLocation>
        <location evidence="1">Cell membrane</location>
        <topology evidence="1">Multi-pass membrane protein</topology>
    </subcellularLocation>
</comment>
<feature type="transmembrane region" description="Helical" evidence="10">
    <location>
        <begin position="421"/>
        <end position="443"/>
    </location>
</feature>
<feature type="transmembrane region" description="Helical" evidence="10">
    <location>
        <begin position="172"/>
        <end position="192"/>
    </location>
</feature>
<keyword evidence="6 10" id="KW-0812">Transmembrane</keyword>
<dbReference type="PANTHER" id="PTHR43823:SF3">
    <property type="entry name" value="MULTIDRUG EXPORT PROTEIN MEPA"/>
    <property type="match status" value="1"/>
</dbReference>
<feature type="transmembrane region" description="Helical" evidence="10">
    <location>
        <begin position="238"/>
        <end position="263"/>
    </location>
</feature>
<name>A0A928KTZ3_9FIRM</name>
<evidence type="ECO:0000256" key="5">
    <source>
        <dbReference type="ARBA" id="ARBA00022475"/>
    </source>
</evidence>
<dbReference type="PANTHER" id="PTHR43823">
    <property type="entry name" value="SPORULATION PROTEIN YKVU"/>
    <property type="match status" value="1"/>
</dbReference>
<feature type="transmembrane region" description="Helical" evidence="10">
    <location>
        <begin position="50"/>
        <end position="76"/>
    </location>
</feature>
<dbReference type="GO" id="GO:0046677">
    <property type="term" value="P:response to antibiotic"/>
    <property type="evidence" value="ECO:0007669"/>
    <property type="project" value="UniProtKB-KW"/>
</dbReference>
<evidence type="ECO:0000256" key="9">
    <source>
        <dbReference type="ARBA" id="ARBA00023251"/>
    </source>
</evidence>
<evidence type="ECO:0000256" key="8">
    <source>
        <dbReference type="ARBA" id="ARBA00023136"/>
    </source>
</evidence>
<keyword evidence="7 10" id="KW-1133">Transmembrane helix</keyword>
<dbReference type="GO" id="GO:0042910">
    <property type="term" value="F:xenobiotic transmembrane transporter activity"/>
    <property type="evidence" value="ECO:0007669"/>
    <property type="project" value="InterPro"/>
</dbReference>
<evidence type="ECO:0000256" key="1">
    <source>
        <dbReference type="ARBA" id="ARBA00004651"/>
    </source>
</evidence>
<evidence type="ECO:0000256" key="6">
    <source>
        <dbReference type="ARBA" id="ARBA00022692"/>
    </source>
</evidence>
<dbReference type="PIRSF" id="PIRSF006603">
    <property type="entry name" value="DinF"/>
    <property type="match status" value="1"/>
</dbReference>
<dbReference type="InterPro" id="IPR048279">
    <property type="entry name" value="MdtK-like"/>
</dbReference>
<evidence type="ECO:0000313" key="12">
    <source>
        <dbReference type="Proteomes" id="UP000754750"/>
    </source>
</evidence>
<dbReference type="RefSeq" id="WP_326840612.1">
    <property type="nucleotide sequence ID" value="NZ_JBKWRC010000004.1"/>
</dbReference>
<feature type="transmembrane region" description="Helical" evidence="10">
    <location>
        <begin position="393"/>
        <end position="415"/>
    </location>
</feature>
<feature type="transmembrane region" description="Helical" evidence="10">
    <location>
        <begin position="198"/>
        <end position="218"/>
    </location>
</feature>
<dbReference type="GO" id="GO:0015297">
    <property type="term" value="F:antiporter activity"/>
    <property type="evidence" value="ECO:0007669"/>
    <property type="project" value="InterPro"/>
</dbReference>
<keyword evidence="9" id="KW-0046">Antibiotic resistance</keyword>
<evidence type="ECO:0000256" key="4">
    <source>
        <dbReference type="ARBA" id="ARBA00022448"/>
    </source>
</evidence>
<proteinExistence type="inferred from homology"/>
<dbReference type="Pfam" id="PF01554">
    <property type="entry name" value="MatE"/>
    <property type="match status" value="2"/>
</dbReference>
<feature type="transmembrane region" description="Helical" evidence="10">
    <location>
        <begin position="275"/>
        <end position="297"/>
    </location>
</feature>